<dbReference type="SUPFAM" id="SSF51419">
    <property type="entry name" value="PLP-binding barrel"/>
    <property type="match status" value="1"/>
</dbReference>
<dbReference type="GO" id="GO:0008784">
    <property type="term" value="F:alanine racemase activity"/>
    <property type="evidence" value="ECO:0007669"/>
    <property type="project" value="UniProtKB-UniRule"/>
</dbReference>
<feature type="active site" description="Proton acceptor; specific for D-alanine" evidence="5">
    <location>
        <position position="38"/>
    </location>
</feature>
<dbReference type="InterPro" id="IPR029066">
    <property type="entry name" value="PLP-binding_barrel"/>
</dbReference>
<dbReference type="PATRIC" id="fig|1293575.3.peg.160"/>
<evidence type="ECO:0000256" key="7">
    <source>
        <dbReference type="PIRSR" id="PIRSR600821-52"/>
    </source>
</evidence>
<feature type="domain" description="Alanine racemase C-terminal" evidence="8">
    <location>
        <begin position="245"/>
        <end position="369"/>
    </location>
</feature>
<comment type="similarity">
    <text evidence="5">Belongs to the alanine racemase family.</text>
</comment>
<feature type="active site" description="Proton acceptor; specific for L-alanine" evidence="5">
    <location>
        <position position="266"/>
    </location>
</feature>
<feature type="binding site" evidence="5 7">
    <location>
        <position position="137"/>
    </location>
    <ligand>
        <name>substrate</name>
    </ligand>
</feature>
<dbReference type="Pfam" id="PF01168">
    <property type="entry name" value="Ala_racemase_N"/>
    <property type="match status" value="1"/>
</dbReference>
<dbReference type="GO" id="GO:0030632">
    <property type="term" value="P:D-alanine biosynthetic process"/>
    <property type="evidence" value="ECO:0007669"/>
    <property type="project" value="UniProtKB-UniRule"/>
</dbReference>
<sequence length="378" mass="43735">MYKMTKHKEIIINFKNLEHNLITIKSHVHKKELVATLKADAYGHGLIQTFKFFREKNINYFGLFSIYDALKLRKIDKKSNILLYINNINKNAIKNLVNFEITPFVADSQYLSLIEEECKRQNKKIKVHLKVDVGMNRYGIKTENALNLATKIQDSKLVEFEGICTHLPTTENTKITQTQSKKFDYLINELKNKNINPKFIHISNSGHITNYKISEKFNMIRPGLILYGYHPNPNNQNNNLKLKPVLNLYSKVIFIKNIKKGDQISYSGLFKAKEDMQIGLIPVGYFDGIPQNTSKNFYCIIKDKKCFIRGKICMNISIIKIPQDLKINIGDKVEIVSERLSLDILSKESGRSTYELLCSIGKNEKKNTYIKLPKESNF</sequence>
<dbReference type="UniPathway" id="UPA00042">
    <property type="reaction ID" value="UER00497"/>
</dbReference>
<dbReference type="InterPro" id="IPR020622">
    <property type="entry name" value="Ala_racemase_pyridoxalP-BS"/>
</dbReference>
<dbReference type="PROSITE" id="PS00395">
    <property type="entry name" value="ALANINE_RACEMASE"/>
    <property type="match status" value="1"/>
</dbReference>
<dbReference type="Gene3D" id="2.40.37.10">
    <property type="entry name" value="Lyase, Ornithine Decarboxylase, Chain A, domain 1"/>
    <property type="match status" value="1"/>
</dbReference>
<dbReference type="SUPFAM" id="SSF50621">
    <property type="entry name" value="Alanine racemase C-terminal domain-like"/>
    <property type="match status" value="1"/>
</dbReference>
<dbReference type="HOGENOM" id="CLU_028393_2_2_12"/>
<dbReference type="EC" id="5.1.1.1" evidence="5"/>
<dbReference type="InterPro" id="IPR001608">
    <property type="entry name" value="Ala_racemase_N"/>
</dbReference>
<dbReference type="Gene3D" id="3.20.20.10">
    <property type="entry name" value="Alanine racemase"/>
    <property type="match status" value="1"/>
</dbReference>
<comment type="catalytic activity">
    <reaction evidence="1 5">
        <text>L-alanine = D-alanine</text>
        <dbReference type="Rhea" id="RHEA:20249"/>
        <dbReference type="ChEBI" id="CHEBI:57416"/>
        <dbReference type="ChEBI" id="CHEBI:57972"/>
        <dbReference type="EC" id="5.1.1.1"/>
    </reaction>
</comment>
<comment type="function">
    <text evidence="5">Catalyzes the interconversion of L-alanine and D-alanine. May also act on other amino acids.</text>
</comment>
<evidence type="ECO:0000313" key="9">
    <source>
        <dbReference type="EMBL" id="AHH06227.1"/>
    </source>
</evidence>
<dbReference type="FunFam" id="3.20.20.10:FF:000002">
    <property type="entry name" value="Alanine racemase"/>
    <property type="match status" value="1"/>
</dbReference>
<dbReference type="PANTHER" id="PTHR30511:SF0">
    <property type="entry name" value="ALANINE RACEMASE, CATABOLIC-RELATED"/>
    <property type="match status" value="1"/>
</dbReference>
<proteinExistence type="inferred from homology"/>
<evidence type="ECO:0000256" key="4">
    <source>
        <dbReference type="ARBA" id="ARBA00023235"/>
    </source>
</evidence>
<gene>
    <name evidence="9" type="ORF">BCD_0161</name>
</gene>
<evidence type="ECO:0000256" key="5">
    <source>
        <dbReference type="HAMAP-Rule" id="MF_01201"/>
    </source>
</evidence>
<evidence type="ECO:0000256" key="2">
    <source>
        <dbReference type="ARBA" id="ARBA00001933"/>
    </source>
</evidence>
<dbReference type="InterPro" id="IPR009006">
    <property type="entry name" value="Ala_racemase/Decarboxylase_C"/>
</dbReference>
<dbReference type="InterPro" id="IPR011079">
    <property type="entry name" value="Ala_racemase_C"/>
</dbReference>
<dbReference type="NCBIfam" id="TIGR00492">
    <property type="entry name" value="alr"/>
    <property type="match status" value="1"/>
</dbReference>
<evidence type="ECO:0000256" key="6">
    <source>
        <dbReference type="PIRSR" id="PIRSR600821-50"/>
    </source>
</evidence>
<dbReference type="SMART" id="SM01005">
    <property type="entry name" value="Ala_racemase_C"/>
    <property type="match status" value="1"/>
</dbReference>
<feature type="binding site" evidence="5 7">
    <location>
        <position position="314"/>
    </location>
    <ligand>
        <name>substrate</name>
    </ligand>
</feature>
<comment type="cofactor">
    <cofactor evidence="2 5 6">
        <name>pyridoxal 5'-phosphate</name>
        <dbReference type="ChEBI" id="CHEBI:597326"/>
    </cofactor>
</comment>
<dbReference type="PRINTS" id="PR00992">
    <property type="entry name" value="ALARACEMASE"/>
</dbReference>
<dbReference type="PANTHER" id="PTHR30511">
    <property type="entry name" value="ALANINE RACEMASE"/>
    <property type="match status" value="1"/>
</dbReference>
<dbReference type="GO" id="GO:0030170">
    <property type="term" value="F:pyridoxal phosphate binding"/>
    <property type="evidence" value="ECO:0007669"/>
    <property type="project" value="UniProtKB-UniRule"/>
</dbReference>
<accession>W5SH16</accession>
<dbReference type="CDD" id="cd00430">
    <property type="entry name" value="PLPDE_III_AR"/>
    <property type="match status" value="1"/>
</dbReference>
<dbReference type="AlphaFoldDB" id="W5SH16"/>
<dbReference type="EMBL" id="CP004267">
    <property type="protein sequence ID" value="AHH06227.1"/>
    <property type="molecule type" value="Genomic_DNA"/>
</dbReference>
<evidence type="ECO:0000256" key="1">
    <source>
        <dbReference type="ARBA" id="ARBA00000316"/>
    </source>
</evidence>
<feature type="modified residue" description="N6-(pyridoxal phosphate)lysine" evidence="5 6">
    <location>
        <position position="38"/>
    </location>
</feature>
<keyword evidence="10" id="KW-1185">Reference proteome</keyword>
<dbReference type="InterPro" id="IPR000821">
    <property type="entry name" value="Ala_racemase"/>
</dbReference>
<name>W5SH16_9SPIR</name>
<comment type="pathway">
    <text evidence="5">Amino-acid biosynthesis; D-alanine biosynthesis; D-alanine from L-alanine: step 1/1.</text>
</comment>
<dbReference type="Pfam" id="PF00842">
    <property type="entry name" value="Ala_racemase_C"/>
    <property type="match status" value="1"/>
</dbReference>
<keyword evidence="3 5" id="KW-0663">Pyridoxal phosphate</keyword>
<reference evidence="9" key="1">
    <citation type="submission" date="2013-02" db="EMBL/GenBank/DDBJ databases">
        <title>Comparative genomics of Borrelia species.</title>
        <authorList>
            <person name="Schwan T.G."/>
            <person name="Raffel S.J."/>
            <person name="Porcella S.F."/>
        </authorList>
    </citation>
    <scope>NUCLEOTIDE SEQUENCE [LARGE SCALE GENOMIC DNA]</scope>
    <source>
        <strain evidence="9">DOU</strain>
    </source>
</reference>
<dbReference type="HAMAP" id="MF_01201">
    <property type="entry name" value="Ala_racemase"/>
    <property type="match status" value="1"/>
</dbReference>
<organism evidence="9 10">
    <name type="scientific">Borrelia crocidurae DOU</name>
    <dbReference type="NCBI Taxonomy" id="1293575"/>
    <lineage>
        <taxon>Bacteria</taxon>
        <taxon>Pseudomonadati</taxon>
        <taxon>Spirochaetota</taxon>
        <taxon>Spirochaetia</taxon>
        <taxon>Spirochaetales</taxon>
        <taxon>Borreliaceae</taxon>
        <taxon>Borrelia</taxon>
    </lineage>
</organism>
<dbReference type="Proteomes" id="UP000019337">
    <property type="component" value="Chromosome"/>
</dbReference>
<evidence type="ECO:0000256" key="3">
    <source>
        <dbReference type="ARBA" id="ARBA00022898"/>
    </source>
</evidence>
<evidence type="ECO:0000259" key="8">
    <source>
        <dbReference type="SMART" id="SM01005"/>
    </source>
</evidence>
<keyword evidence="4 5" id="KW-0413">Isomerase</keyword>
<evidence type="ECO:0000313" key="10">
    <source>
        <dbReference type="Proteomes" id="UP000019337"/>
    </source>
</evidence>
<dbReference type="GO" id="GO:0005829">
    <property type="term" value="C:cytosol"/>
    <property type="evidence" value="ECO:0007669"/>
    <property type="project" value="TreeGrafter"/>
</dbReference>
<protein>
    <recommendedName>
        <fullName evidence="5">Alanine racemase</fullName>
        <ecNumber evidence="5">5.1.1.1</ecNumber>
    </recommendedName>
</protein>